<evidence type="ECO:0000313" key="3">
    <source>
        <dbReference type="EMBL" id="KAK2715960.1"/>
    </source>
</evidence>
<dbReference type="Proteomes" id="UP001187531">
    <property type="component" value="Unassembled WGS sequence"/>
</dbReference>
<evidence type="ECO:0000256" key="1">
    <source>
        <dbReference type="SAM" id="MobiDB-lite"/>
    </source>
</evidence>
<feature type="region of interest" description="Disordered" evidence="1">
    <location>
        <begin position="872"/>
        <end position="896"/>
    </location>
</feature>
<dbReference type="InterPro" id="IPR045154">
    <property type="entry name" value="PCF11-like"/>
</dbReference>
<feature type="compositionally biased region" description="Basic and acidic residues" evidence="1">
    <location>
        <begin position="510"/>
        <end position="521"/>
    </location>
</feature>
<dbReference type="InterPro" id="IPR054127">
    <property type="entry name" value="Pcf11_C"/>
</dbReference>
<gene>
    <name evidence="3" type="ORF">QYM36_010503</name>
</gene>
<proteinExistence type="predicted"/>
<dbReference type="CDD" id="cd16982">
    <property type="entry name" value="CID_Pcf11"/>
    <property type="match status" value="1"/>
</dbReference>
<feature type="compositionally biased region" description="Low complexity" evidence="1">
    <location>
        <begin position="1327"/>
        <end position="1342"/>
    </location>
</feature>
<dbReference type="GO" id="GO:0005737">
    <property type="term" value="C:cytoplasm"/>
    <property type="evidence" value="ECO:0007669"/>
    <property type="project" value="TreeGrafter"/>
</dbReference>
<feature type="region of interest" description="Disordered" evidence="1">
    <location>
        <begin position="395"/>
        <end position="539"/>
    </location>
</feature>
<organism evidence="3 4">
    <name type="scientific">Artemia franciscana</name>
    <name type="common">Brine shrimp</name>
    <name type="synonym">Artemia sanfranciscana</name>
    <dbReference type="NCBI Taxonomy" id="6661"/>
    <lineage>
        <taxon>Eukaryota</taxon>
        <taxon>Metazoa</taxon>
        <taxon>Ecdysozoa</taxon>
        <taxon>Arthropoda</taxon>
        <taxon>Crustacea</taxon>
        <taxon>Branchiopoda</taxon>
        <taxon>Anostraca</taxon>
        <taxon>Artemiidae</taxon>
        <taxon>Artemia</taxon>
    </lineage>
</organism>
<feature type="compositionally biased region" description="Basic and acidic residues" evidence="1">
    <location>
        <begin position="642"/>
        <end position="664"/>
    </location>
</feature>
<feature type="compositionally biased region" description="Basic and acidic residues" evidence="1">
    <location>
        <begin position="771"/>
        <end position="782"/>
    </location>
</feature>
<feature type="compositionally biased region" description="Basic and acidic residues" evidence="1">
    <location>
        <begin position="452"/>
        <end position="467"/>
    </location>
</feature>
<evidence type="ECO:0000259" key="2">
    <source>
        <dbReference type="PROSITE" id="PS51391"/>
    </source>
</evidence>
<dbReference type="InterPro" id="IPR006569">
    <property type="entry name" value="CID_dom"/>
</dbReference>
<reference evidence="3" key="1">
    <citation type="submission" date="2023-07" db="EMBL/GenBank/DDBJ databases">
        <title>Chromosome-level genome assembly of Artemia franciscana.</title>
        <authorList>
            <person name="Jo E."/>
        </authorList>
    </citation>
    <scope>NUCLEOTIDE SEQUENCE</scope>
    <source>
        <tissue evidence="3">Whole body</tissue>
    </source>
</reference>
<feature type="compositionally biased region" description="Basic and acidic residues" evidence="1">
    <location>
        <begin position="477"/>
        <end position="490"/>
    </location>
</feature>
<dbReference type="SUPFAM" id="SSF48464">
    <property type="entry name" value="ENTH/VHS domain"/>
    <property type="match status" value="1"/>
</dbReference>
<feature type="region of interest" description="Disordered" evidence="1">
    <location>
        <begin position="1545"/>
        <end position="1592"/>
    </location>
</feature>
<dbReference type="GO" id="GO:0006369">
    <property type="term" value="P:termination of RNA polymerase II transcription"/>
    <property type="evidence" value="ECO:0007669"/>
    <property type="project" value="InterPro"/>
</dbReference>
<feature type="region of interest" description="Disordered" evidence="1">
    <location>
        <begin position="590"/>
        <end position="784"/>
    </location>
</feature>
<dbReference type="EMBL" id="JAVRJZ010000012">
    <property type="protein sequence ID" value="KAK2715960.1"/>
    <property type="molecule type" value="Genomic_DNA"/>
</dbReference>
<dbReference type="GO" id="GO:0005849">
    <property type="term" value="C:mRNA cleavage factor complex"/>
    <property type="evidence" value="ECO:0007669"/>
    <property type="project" value="TreeGrafter"/>
</dbReference>
<sequence>MEEDFSLDEVAAEYASTLKDLVCNSKPLISTLTMLADDYQAHARTIVGVIERHIIEAPPECKLPGLYLIDSICKNVGGIYISAFSNNIVSLFSGVFEKVDEPTRAQMYKLRVTWQNIFSSVKLHTIDRRVHGIDPAWPVMDSNNVRAPGLEKKVPPAGRPPVPKLPISETPKPTPTVTQSPTPIPAHPTSGRTVHINPNVIRAKEKQEAPVNAEAEVKMRASLLQRKKELFSLQAKKLEMALKAVQPLFDEWSKNYLMKKPNTNIDTDTTYQMEKINMKIKEENIKVEQMEVAKQLEEVNNGLAALATLVKAPPVPDIKTPTALVSPTPPVMTVTPLPKTEKEQKPVVPSTVTERSNRDPRRRGIAAVTPRTESEVATTSVKKTVVSDTVSKDLRTGGKIKGEKGESSVSQGKESNLKAPPGQKSPVKVPSPPKAKTLSPIRVSRAPSPPRVKTEKARQSPKRERSPSRKLKRKNDKSKVSEDVPSEKKLKFVAPVEAKKADVLSVGGEKSSKGQKPKDQPAEDTEVPPIPAETHGDVDLRTNALPAVLPLPRPVSPLKEENELGLFGSEDTDMRVFPSLVEKLAAVMRRNKEEKSKEEATVDVLAQKSEPLVAAPPVSNLPVREEKLEPPPPPKLSKIPKKQPEAEEDKRKGEERKKREDRDRRSPKKKRERSPKRSPARKRERDLSPVSSGRSPILEYDSASRSPILRSRPIELSPRRRGWKATKIEEEPKVRDFDHRREREMLPAERGLIRHPPMIRPFKPDTLGRGGRRDKGGRRFREDDESADYIIEQAEQQLNGGLISNRQFSDIVSDVLRRRETRMIREAQKRDGASMPLPAVRGFLPPRPMRMEAPRPVLEPGLLLEPRPLLEPLFDQRSGPKPGPRPPPASVLPHGPIKAQNVSETHVINIDSIPREIRFYGETAVALMAPNDPREISFVHEDLPRAFKVGGQIIGELKVGENYKEMFYEGRPVRVRIGAPTKEIFIDGQGFEFQFGGPDVLLPIADKICLIGISGPRPSVSIGEVPRRDLIAGKTDLILNGEHLIPVYLDALEQKFQFKGIIHAMKFENAFQTVLFDGQPYRPNFGGLPTQIRLNGEAHYARFLPLPEGVTPGALPPMDMEPEKPRILLPQGPAMERPAAVAPPSPAPRKLDRIASSIATVAANARPATEYTREITTEAQPQAFHEMNVHDLFSKLMATGLVPLAEQVQSKEEKEAVSVEDAAVKAEKEALEEITFKTESLRQRRRPIIDMMYKGVQCNSCGLRFRGDQTCKYSQHLDWHFRQNRREKAIGRRPQARAWYYSVSDWLKFEEFGEEKGWLEGGEPSDTESVSSSPEPEVPTVPADNENPELNKCAVCREEIPQFFHEELEEWRLRDAVREDDKTFHSSCYEDWKSHGEKGLYPSLDVTVEVKDIVEDEKDVDVKTEVVEESSVVIKEEIKKEEEVKIKEEVSEELPPEVKSEKIEDSLETSESVVDTSVVVTEEISEIRRDAGTPIKDERIISPVPDIIENSETIISSIDGNTELVETTSSIQVPKIKLNISNLKPKEAEKPSISETESHVPWKQKEIEASEMKAESDELPPGEEPSVALKPRMMNRRFKQIPIVTKGHEDSGLCSIM</sequence>
<feature type="compositionally biased region" description="Basic and acidic residues" evidence="1">
    <location>
        <begin position="1545"/>
        <end position="1576"/>
    </location>
</feature>
<dbReference type="PANTHER" id="PTHR15921:SF3">
    <property type="entry name" value="PRE-MRNA CLEAVAGE COMPLEX 2 PROTEIN PCF11"/>
    <property type="match status" value="1"/>
</dbReference>
<dbReference type="InterPro" id="IPR047415">
    <property type="entry name" value="Pcf11_CID"/>
</dbReference>
<feature type="compositionally biased region" description="Basic and acidic residues" evidence="1">
    <location>
        <begin position="395"/>
        <end position="406"/>
    </location>
</feature>
<keyword evidence="4" id="KW-1185">Reference proteome</keyword>
<feature type="compositionally biased region" description="Basic and acidic residues" evidence="1">
    <location>
        <begin position="726"/>
        <end position="747"/>
    </location>
</feature>
<feature type="region of interest" description="Disordered" evidence="1">
    <location>
        <begin position="1318"/>
        <end position="1346"/>
    </location>
</feature>
<feature type="region of interest" description="Disordered" evidence="1">
    <location>
        <begin position="329"/>
        <end position="381"/>
    </location>
</feature>
<dbReference type="Pfam" id="PF04818">
    <property type="entry name" value="CID"/>
    <property type="match status" value="1"/>
</dbReference>
<evidence type="ECO:0000313" key="4">
    <source>
        <dbReference type="Proteomes" id="UP001187531"/>
    </source>
</evidence>
<protein>
    <recommendedName>
        <fullName evidence="2">CID domain-containing protein</fullName>
    </recommendedName>
</protein>
<dbReference type="Pfam" id="PF21936">
    <property type="entry name" value="Pcf11_C"/>
    <property type="match status" value="1"/>
</dbReference>
<dbReference type="PANTHER" id="PTHR15921">
    <property type="entry name" value="PRE-MRNA CLEAVAGE COMPLEX II"/>
    <property type="match status" value="1"/>
</dbReference>
<feature type="compositionally biased region" description="Basic and acidic residues" evidence="1">
    <location>
        <begin position="1456"/>
        <end position="1465"/>
    </location>
</feature>
<feature type="domain" description="CID" evidence="2">
    <location>
        <begin position="6"/>
        <end position="134"/>
    </location>
</feature>
<feature type="compositionally biased region" description="Basic and acidic residues" evidence="1">
    <location>
        <begin position="590"/>
        <end position="600"/>
    </location>
</feature>
<dbReference type="Gene3D" id="1.25.40.90">
    <property type="match status" value="1"/>
</dbReference>
<feature type="compositionally biased region" description="Pro residues" evidence="1">
    <location>
        <begin position="881"/>
        <end position="890"/>
    </location>
</feature>
<dbReference type="SMART" id="SM00582">
    <property type="entry name" value="RPR"/>
    <property type="match status" value="1"/>
</dbReference>
<dbReference type="PROSITE" id="PS51391">
    <property type="entry name" value="CID"/>
    <property type="match status" value="1"/>
</dbReference>
<feature type="compositionally biased region" description="Basic residues" evidence="1">
    <location>
        <begin position="665"/>
        <end position="680"/>
    </location>
</feature>
<name>A0AA88HQ88_ARTSF</name>
<comment type="caution">
    <text evidence="3">The sequence shown here is derived from an EMBL/GenBank/DDBJ whole genome shotgun (WGS) entry which is preliminary data.</text>
</comment>
<dbReference type="InterPro" id="IPR008942">
    <property type="entry name" value="ENTH_VHS"/>
</dbReference>
<feature type="region of interest" description="Disordered" evidence="1">
    <location>
        <begin position="149"/>
        <end position="193"/>
    </location>
</feature>
<accession>A0AA88HQ88</accession>
<dbReference type="GO" id="GO:0003729">
    <property type="term" value="F:mRNA binding"/>
    <property type="evidence" value="ECO:0007669"/>
    <property type="project" value="InterPro"/>
</dbReference>
<dbReference type="GO" id="GO:0031124">
    <property type="term" value="P:mRNA 3'-end processing"/>
    <property type="evidence" value="ECO:0007669"/>
    <property type="project" value="InterPro"/>
</dbReference>
<dbReference type="GO" id="GO:0000993">
    <property type="term" value="F:RNA polymerase II complex binding"/>
    <property type="evidence" value="ECO:0007669"/>
    <property type="project" value="InterPro"/>
</dbReference>
<feature type="region of interest" description="Disordered" evidence="1">
    <location>
        <begin position="1445"/>
        <end position="1474"/>
    </location>
</feature>